<dbReference type="RefSeq" id="WP_129573349.1">
    <property type="nucleotide sequence ID" value="NZ_CP012672.1"/>
</dbReference>
<sequence>MPAPTLARPTWRLGQVLLPEHFLGLESALAAEAALRASLLGAPAYGVARLEWNGDSPPNGVVWVTGLTAVLPDGALVDVPGNARVRAPLDLKEAAQREIEVFAHVVDDDAGEASMDPPLPPDVPRTFHVVDLSTDPTRTGGRGRVALGRFALAKGGAFRLDEASAPALLRLDTTPYLGRALGQLRGELGGLESALDELAIEALGRGESLGPVQRVRLEARKLAALLDDLERGVPMHPYAVYSALRAFSLDLYLLDERAAPWRPPAYDHDAPGRCFGAVLTHVAGRMQLPRPAAPVAAFVSDGGRLVAADLPAEALSAPEVYVAVLKARAADVAPLEGARLASPGRLRLVREHALRGVRIAPVPAAPFRHGFGGAVDFYRLSTGAAPGEEGGEWTHVVRERAIAFHPPPHLEGHRVVLCWRRP</sequence>
<gene>
    <name evidence="2" type="ORF">SOCE836_012120</name>
</gene>
<proteinExistence type="predicted"/>
<evidence type="ECO:0008006" key="4">
    <source>
        <dbReference type="Google" id="ProtNLM"/>
    </source>
</evidence>
<evidence type="ECO:0000313" key="3">
    <source>
        <dbReference type="Proteomes" id="UP000295497"/>
    </source>
</evidence>
<dbReference type="EMBL" id="CP012672">
    <property type="protein sequence ID" value="AUX29125.1"/>
    <property type="molecule type" value="Genomic_DNA"/>
</dbReference>
<dbReference type="PANTHER" id="PTHR35566:SF1">
    <property type="entry name" value="TYPE VI SECRETION SYSTEM BASEPLATE COMPONENT TSSK1"/>
    <property type="match status" value="1"/>
</dbReference>
<accession>A0A4P2QH13</accession>
<organism evidence="2 3">
    <name type="scientific">Sorangium cellulosum</name>
    <name type="common">Polyangium cellulosum</name>
    <dbReference type="NCBI Taxonomy" id="56"/>
    <lineage>
        <taxon>Bacteria</taxon>
        <taxon>Pseudomonadati</taxon>
        <taxon>Myxococcota</taxon>
        <taxon>Polyangia</taxon>
        <taxon>Polyangiales</taxon>
        <taxon>Polyangiaceae</taxon>
        <taxon>Sorangium</taxon>
    </lineage>
</organism>
<protein>
    <recommendedName>
        <fullName evidence="4">Type VI secretion protein</fullName>
    </recommendedName>
</protein>
<dbReference type="NCBIfam" id="TIGR03353">
    <property type="entry name" value="VI_chp_4"/>
    <property type="match status" value="1"/>
</dbReference>
<dbReference type="Proteomes" id="UP000295497">
    <property type="component" value="Chromosome"/>
</dbReference>
<reference evidence="2 3" key="1">
    <citation type="submission" date="2015-09" db="EMBL/GenBank/DDBJ databases">
        <title>Sorangium comparison.</title>
        <authorList>
            <person name="Zaburannyi N."/>
            <person name="Bunk B."/>
            <person name="Overmann J."/>
            <person name="Mueller R."/>
        </authorList>
    </citation>
    <scope>NUCLEOTIDE SEQUENCE [LARGE SCALE GENOMIC DNA]</scope>
    <source>
        <strain evidence="2 3">So ce836</strain>
    </source>
</reference>
<dbReference type="AlphaFoldDB" id="A0A4P2QH13"/>
<dbReference type="Pfam" id="PF05936">
    <property type="entry name" value="T6SS_VasE"/>
    <property type="match status" value="2"/>
</dbReference>
<dbReference type="PANTHER" id="PTHR35566">
    <property type="entry name" value="BLR3599 PROTEIN"/>
    <property type="match status" value="1"/>
</dbReference>
<dbReference type="InterPro" id="IPR010263">
    <property type="entry name" value="T6SS_TssK"/>
</dbReference>
<evidence type="ECO:0000256" key="1">
    <source>
        <dbReference type="SAM" id="Coils"/>
    </source>
</evidence>
<name>A0A4P2QH13_SORCE</name>
<feature type="coiled-coil region" evidence="1">
    <location>
        <begin position="181"/>
        <end position="232"/>
    </location>
</feature>
<evidence type="ECO:0000313" key="2">
    <source>
        <dbReference type="EMBL" id="AUX29125.1"/>
    </source>
</evidence>
<keyword evidence="1" id="KW-0175">Coiled coil</keyword>